<reference evidence="1" key="1">
    <citation type="submission" date="2014-11" db="EMBL/GenBank/DDBJ databases">
        <authorList>
            <person name="Amaro Gonzalez C."/>
        </authorList>
    </citation>
    <scope>NUCLEOTIDE SEQUENCE</scope>
</reference>
<sequence length="33" mass="3976">MILNSRKNVYVQEPNMYCERIEGSQMHILHDLI</sequence>
<protein>
    <submittedName>
        <fullName evidence="1">Uncharacterized protein</fullName>
    </submittedName>
</protein>
<accession>A0A0E9U4Q0</accession>
<dbReference type="AlphaFoldDB" id="A0A0E9U4Q0"/>
<proteinExistence type="predicted"/>
<reference evidence="1" key="2">
    <citation type="journal article" date="2015" name="Fish Shellfish Immunol.">
        <title>Early steps in the European eel (Anguilla anguilla)-Vibrio vulnificus interaction in the gills: Role of the RtxA13 toxin.</title>
        <authorList>
            <person name="Callol A."/>
            <person name="Pajuelo D."/>
            <person name="Ebbesson L."/>
            <person name="Teles M."/>
            <person name="MacKenzie S."/>
            <person name="Amaro C."/>
        </authorList>
    </citation>
    <scope>NUCLEOTIDE SEQUENCE</scope>
</reference>
<evidence type="ECO:0000313" key="1">
    <source>
        <dbReference type="EMBL" id="JAH59938.1"/>
    </source>
</evidence>
<organism evidence="1">
    <name type="scientific">Anguilla anguilla</name>
    <name type="common">European freshwater eel</name>
    <name type="synonym">Muraena anguilla</name>
    <dbReference type="NCBI Taxonomy" id="7936"/>
    <lineage>
        <taxon>Eukaryota</taxon>
        <taxon>Metazoa</taxon>
        <taxon>Chordata</taxon>
        <taxon>Craniata</taxon>
        <taxon>Vertebrata</taxon>
        <taxon>Euteleostomi</taxon>
        <taxon>Actinopterygii</taxon>
        <taxon>Neopterygii</taxon>
        <taxon>Teleostei</taxon>
        <taxon>Anguilliformes</taxon>
        <taxon>Anguillidae</taxon>
        <taxon>Anguilla</taxon>
    </lineage>
</organism>
<name>A0A0E9U4Q0_ANGAN</name>
<dbReference type="EMBL" id="GBXM01048639">
    <property type="protein sequence ID" value="JAH59938.1"/>
    <property type="molecule type" value="Transcribed_RNA"/>
</dbReference>